<protein>
    <submittedName>
        <fullName evidence="1">Uncharacterized protein</fullName>
    </submittedName>
</protein>
<dbReference type="RefSeq" id="WP_176160619.1">
    <property type="nucleotide sequence ID" value="NZ_CP054929.1"/>
</dbReference>
<dbReference type="EMBL" id="CP054929">
    <property type="protein sequence ID" value="QKW48887.1"/>
    <property type="molecule type" value="Genomic_DNA"/>
</dbReference>
<name>A0A7H8N300_9ACTN</name>
<organism evidence="1 2">
    <name type="scientific">Streptomyces buecherae</name>
    <dbReference type="NCBI Taxonomy" id="2763006"/>
    <lineage>
        <taxon>Bacteria</taxon>
        <taxon>Bacillati</taxon>
        <taxon>Actinomycetota</taxon>
        <taxon>Actinomycetes</taxon>
        <taxon>Kitasatosporales</taxon>
        <taxon>Streptomycetaceae</taxon>
        <taxon>Streptomyces</taxon>
    </lineage>
</organism>
<dbReference type="AlphaFoldDB" id="A0A7H8N300"/>
<reference evidence="1 2" key="1">
    <citation type="submission" date="2020-06" db="EMBL/GenBank/DDBJ databases">
        <title>Genome mining for natural products.</title>
        <authorList>
            <person name="Zhang B."/>
            <person name="Shi J."/>
            <person name="Ge H."/>
        </authorList>
    </citation>
    <scope>NUCLEOTIDE SEQUENCE [LARGE SCALE GENOMIC DNA]</scope>
    <source>
        <strain evidence="1 2">NA00687</strain>
    </source>
</reference>
<gene>
    <name evidence="1" type="ORF">HUT08_04270</name>
</gene>
<sequence length="79" mass="8477">MSLTKRYMDDLAVVALWAASAASWERPAVRAEALSPVFIACGELAAKYPGPNLVAALLVREAVLSYANTRVALRETEVA</sequence>
<accession>A0A7H8N300</accession>
<keyword evidence="2" id="KW-1185">Reference proteome</keyword>
<dbReference type="Proteomes" id="UP000509303">
    <property type="component" value="Chromosome"/>
</dbReference>
<proteinExistence type="predicted"/>
<evidence type="ECO:0000313" key="2">
    <source>
        <dbReference type="Proteomes" id="UP000509303"/>
    </source>
</evidence>
<evidence type="ECO:0000313" key="1">
    <source>
        <dbReference type="EMBL" id="QKW48887.1"/>
    </source>
</evidence>